<dbReference type="Proteomes" id="UP000179072">
    <property type="component" value="Unassembled WGS sequence"/>
</dbReference>
<dbReference type="Gene3D" id="3.30.470.20">
    <property type="entry name" value="ATP-grasp fold, B domain"/>
    <property type="match status" value="1"/>
</dbReference>
<proteinExistence type="predicted"/>
<organism evidence="3 4">
    <name type="scientific">Candidatus Roizmanbacteria bacterium RIFCSPLOWO2_01_FULL_38_11</name>
    <dbReference type="NCBI Taxonomy" id="1802060"/>
    <lineage>
        <taxon>Bacteria</taxon>
        <taxon>Candidatus Roizmaniibacteriota</taxon>
    </lineage>
</organism>
<evidence type="ECO:0000313" key="3">
    <source>
        <dbReference type="EMBL" id="OGK45015.1"/>
    </source>
</evidence>
<dbReference type="Pfam" id="PF08443">
    <property type="entry name" value="RimK"/>
    <property type="match status" value="1"/>
</dbReference>
<dbReference type="SUPFAM" id="SSF56059">
    <property type="entry name" value="Glutathione synthetase ATP-binding domain-like"/>
    <property type="match status" value="1"/>
</dbReference>
<comment type="caution">
    <text evidence="3">The sequence shown here is derived from an EMBL/GenBank/DDBJ whole genome shotgun (WGS) entry which is preliminary data.</text>
</comment>
<evidence type="ECO:0000256" key="1">
    <source>
        <dbReference type="PROSITE-ProRule" id="PRU00409"/>
    </source>
</evidence>
<dbReference type="PROSITE" id="PS50975">
    <property type="entry name" value="ATP_GRASP"/>
    <property type="match status" value="1"/>
</dbReference>
<dbReference type="GO" id="GO:0005524">
    <property type="term" value="F:ATP binding"/>
    <property type="evidence" value="ECO:0007669"/>
    <property type="project" value="UniProtKB-UniRule"/>
</dbReference>
<dbReference type="GO" id="GO:0005737">
    <property type="term" value="C:cytoplasm"/>
    <property type="evidence" value="ECO:0007669"/>
    <property type="project" value="TreeGrafter"/>
</dbReference>
<dbReference type="STRING" id="1802060.A2957_01135"/>
<name>A0A1F7INR5_9BACT</name>
<evidence type="ECO:0000313" key="4">
    <source>
        <dbReference type="Proteomes" id="UP000179072"/>
    </source>
</evidence>
<dbReference type="GO" id="GO:0016879">
    <property type="term" value="F:ligase activity, forming carbon-nitrogen bonds"/>
    <property type="evidence" value="ECO:0007669"/>
    <property type="project" value="TreeGrafter"/>
</dbReference>
<dbReference type="PANTHER" id="PTHR21621">
    <property type="entry name" value="RIBOSOMAL PROTEIN S6 MODIFICATION PROTEIN"/>
    <property type="match status" value="1"/>
</dbReference>
<reference evidence="3 4" key="1">
    <citation type="journal article" date="2016" name="Nat. Commun.">
        <title>Thousands of microbial genomes shed light on interconnected biogeochemical processes in an aquifer system.</title>
        <authorList>
            <person name="Anantharaman K."/>
            <person name="Brown C.T."/>
            <person name="Hug L.A."/>
            <person name="Sharon I."/>
            <person name="Castelle C.J."/>
            <person name="Probst A.J."/>
            <person name="Thomas B.C."/>
            <person name="Singh A."/>
            <person name="Wilkins M.J."/>
            <person name="Karaoz U."/>
            <person name="Brodie E.L."/>
            <person name="Williams K.H."/>
            <person name="Hubbard S.S."/>
            <person name="Banfield J.F."/>
        </authorList>
    </citation>
    <scope>NUCLEOTIDE SEQUENCE [LARGE SCALE GENOMIC DNA]</scope>
</reference>
<accession>A0A1F7INR5</accession>
<sequence length="289" mass="32396">MRKKINVLVLPTVSNIDHILKNIKTPINVTSGTYADLEFHISDNNLSIIFRGKDIKEFDSVWLSSYWGSRDLAYAVKQYLKHHNVHHTFVEKAGSKISDSVIFALRGINVPNTFFVYNSDINAYKDILEKVCGYPLIVKDIKGSRGIHSDLISNADELIEKMSQLPKHNKYHFQTYIPNDHDWGVLISGGKVVSGEKSYTASGEYRNNACNGATEVFVKLNDIPEDIQHIALEASTALKLTWSRVDIIVDKNTQIPYILEVNRSPGITKGSTEVSGAADFVQKFVIPLS</sequence>
<dbReference type="AlphaFoldDB" id="A0A1F7INR5"/>
<feature type="domain" description="ATP-grasp" evidence="2">
    <location>
        <begin position="100"/>
        <end position="289"/>
    </location>
</feature>
<protein>
    <recommendedName>
        <fullName evidence="2">ATP-grasp domain-containing protein</fullName>
    </recommendedName>
</protein>
<keyword evidence="1" id="KW-0067">ATP-binding</keyword>
<dbReference type="PANTHER" id="PTHR21621:SF0">
    <property type="entry name" value="BETA-CITRYLGLUTAMATE SYNTHASE B-RELATED"/>
    <property type="match status" value="1"/>
</dbReference>
<dbReference type="InterPro" id="IPR011761">
    <property type="entry name" value="ATP-grasp"/>
</dbReference>
<evidence type="ECO:0000259" key="2">
    <source>
        <dbReference type="PROSITE" id="PS50975"/>
    </source>
</evidence>
<dbReference type="InterPro" id="IPR013651">
    <property type="entry name" value="ATP-grasp_RimK-type"/>
</dbReference>
<dbReference type="GO" id="GO:0046872">
    <property type="term" value="F:metal ion binding"/>
    <property type="evidence" value="ECO:0007669"/>
    <property type="project" value="InterPro"/>
</dbReference>
<gene>
    <name evidence="3" type="ORF">A2957_01135</name>
</gene>
<dbReference type="EMBL" id="MGAK01000008">
    <property type="protein sequence ID" value="OGK45015.1"/>
    <property type="molecule type" value="Genomic_DNA"/>
</dbReference>
<keyword evidence="1" id="KW-0547">Nucleotide-binding</keyword>